<dbReference type="Pfam" id="PF00534">
    <property type="entry name" value="Glycos_transf_1"/>
    <property type="match status" value="1"/>
</dbReference>
<evidence type="ECO:0000259" key="2">
    <source>
        <dbReference type="Pfam" id="PF00534"/>
    </source>
</evidence>
<reference evidence="4 5" key="1">
    <citation type="journal article" date="2019" name="Int. J. Syst. Evol. Microbiol.">
        <title>The Global Catalogue of Microorganisms (GCM) 10K type strain sequencing project: providing services to taxonomists for standard genome sequencing and annotation.</title>
        <authorList>
            <consortium name="The Broad Institute Genomics Platform"/>
            <consortium name="The Broad Institute Genome Sequencing Center for Infectious Disease"/>
            <person name="Wu L."/>
            <person name="Ma J."/>
        </authorList>
    </citation>
    <scope>NUCLEOTIDE SEQUENCE [LARGE SCALE GENOMIC DNA]</scope>
    <source>
        <strain evidence="4 5">CGMCC 1.3240</strain>
    </source>
</reference>
<name>A0ABD5V4H3_9EURY</name>
<organism evidence="4 5">
    <name type="scientific">Halalkalicoccus tibetensis</name>
    <dbReference type="NCBI Taxonomy" id="175632"/>
    <lineage>
        <taxon>Archaea</taxon>
        <taxon>Methanobacteriati</taxon>
        <taxon>Methanobacteriota</taxon>
        <taxon>Stenosarchaea group</taxon>
        <taxon>Halobacteria</taxon>
        <taxon>Halobacteriales</taxon>
        <taxon>Halococcaceae</taxon>
        <taxon>Halalkalicoccus</taxon>
    </lineage>
</organism>
<dbReference type="AlphaFoldDB" id="A0ABD5V4H3"/>
<feature type="region of interest" description="Disordered" evidence="1">
    <location>
        <begin position="176"/>
        <end position="195"/>
    </location>
</feature>
<dbReference type="EC" id="2.4.-.-" evidence="4"/>
<feature type="domain" description="Glycosyltransferase subfamily 4-like N-terminal" evidence="3">
    <location>
        <begin position="14"/>
        <end position="169"/>
    </location>
</feature>
<dbReference type="PANTHER" id="PTHR45947:SF3">
    <property type="entry name" value="SULFOQUINOVOSYL TRANSFERASE SQD2"/>
    <property type="match status" value="1"/>
</dbReference>
<gene>
    <name evidence="4" type="ORF">ACFQGH_11025</name>
</gene>
<sequence>MRIAVLLTHIGHTTISYELAERTGRDTDADVTVICYEIGSLEEVEVSVDTDAVDIVTLGAEGRFDPGAIRRLRSLLASGEFDLLHTHHNFVGSLGRALAPRDLPIVDTEHADHRLHYSPLQNAVNDATLRRADRVVANSQATLDSFYPHERLLVPAWKRRVIYNGVDLEAIDDARAGEKNGDESGDGFEGGTDWETDRPRVVTVGRLIGAKNHSTLIEAFDDVRDSVPDAELLIVGDGPQRESLERLVAARRLGEHVRFTGTVSRKEVYRILDSSDAFALPSRSEGFCVALVEAMACGLAPVVSDIPVLHEVAGEAAAFADPERPVGFAMQLRRLLSDSKARETLGEAAEERARTEFPLDRAVERYAELYETLVQARA</sequence>
<dbReference type="Gene3D" id="3.40.50.2000">
    <property type="entry name" value="Glycogen Phosphorylase B"/>
    <property type="match status" value="2"/>
</dbReference>
<keyword evidence="4" id="KW-0808">Transferase</keyword>
<dbReference type="InterPro" id="IPR001296">
    <property type="entry name" value="Glyco_trans_1"/>
</dbReference>
<dbReference type="InterPro" id="IPR050194">
    <property type="entry name" value="Glycosyltransferase_grp1"/>
</dbReference>
<dbReference type="EMBL" id="JBHSXQ010000003">
    <property type="protein sequence ID" value="MFC6905726.1"/>
    <property type="molecule type" value="Genomic_DNA"/>
</dbReference>
<dbReference type="SUPFAM" id="SSF53756">
    <property type="entry name" value="UDP-Glycosyltransferase/glycogen phosphorylase"/>
    <property type="match status" value="1"/>
</dbReference>
<dbReference type="Proteomes" id="UP001596312">
    <property type="component" value="Unassembled WGS sequence"/>
</dbReference>
<accession>A0ABD5V4H3</accession>
<dbReference type="PANTHER" id="PTHR45947">
    <property type="entry name" value="SULFOQUINOVOSYL TRANSFERASE SQD2"/>
    <property type="match status" value="1"/>
</dbReference>
<proteinExistence type="predicted"/>
<dbReference type="InterPro" id="IPR028098">
    <property type="entry name" value="Glyco_trans_4-like_N"/>
</dbReference>
<evidence type="ECO:0000313" key="5">
    <source>
        <dbReference type="Proteomes" id="UP001596312"/>
    </source>
</evidence>
<keyword evidence="5" id="KW-1185">Reference proteome</keyword>
<evidence type="ECO:0000259" key="3">
    <source>
        <dbReference type="Pfam" id="PF13439"/>
    </source>
</evidence>
<keyword evidence="4" id="KW-0328">Glycosyltransferase</keyword>
<protein>
    <submittedName>
        <fullName evidence="4">Glycosyltransferase</fullName>
        <ecNumber evidence="4">2.4.-.-</ecNumber>
    </submittedName>
</protein>
<evidence type="ECO:0000313" key="4">
    <source>
        <dbReference type="EMBL" id="MFC6905726.1"/>
    </source>
</evidence>
<feature type="domain" description="Glycosyl transferase family 1" evidence="2">
    <location>
        <begin position="194"/>
        <end position="352"/>
    </location>
</feature>
<dbReference type="RefSeq" id="WP_340604253.1">
    <property type="nucleotide sequence ID" value="NZ_JBBMXV010000003.1"/>
</dbReference>
<evidence type="ECO:0000256" key="1">
    <source>
        <dbReference type="SAM" id="MobiDB-lite"/>
    </source>
</evidence>
<dbReference type="Pfam" id="PF13439">
    <property type="entry name" value="Glyco_transf_4"/>
    <property type="match status" value="1"/>
</dbReference>
<comment type="caution">
    <text evidence="4">The sequence shown here is derived from an EMBL/GenBank/DDBJ whole genome shotgun (WGS) entry which is preliminary data.</text>
</comment>
<dbReference type="GO" id="GO:0016757">
    <property type="term" value="F:glycosyltransferase activity"/>
    <property type="evidence" value="ECO:0007669"/>
    <property type="project" value="UniProtKB-KW"/>
</dbReference>